<evidence type="ECO:0000256" key="1">
    <source>
        <dbReference type="ARBA" id="ARBA00001933"/>
    </source>
</evidence>
<dbReference type="Proteomes" id="UP000232133">
    <property type="component" value="Chromosome"/>
</dbReference>
<evidence type="ECO:0000256" key="6">
    <source>
        <dbReference type="ARBA" id="ARBA00022679"/>
    </source>
</evidence>
<keyword evidence="8 10" id="KW-0368">Histidine biosynthesis</keyword>
<evidence type="ECO:0000256" key="7">
    <source>
        <dbReference type="ARBA" id="ARBA00022898"/>
    </source>
</evidence>
<gene>
    <name evidence="10" type="primary">hisC</name>
    <name evidence="12" type="ORF">BK798_00790</name>
</gene>
<dbReference type="InterPro" id="IPR005861">
    <property type="entry name" value="HisP_aminotrans"/>
</dbReference>
<name>A0A2H4U4M2_METSM</name>
<dbReference type="InterPro" id="IPR050106">
    <property type="entry name" value="HistidinolP_aminotransfase"/>
</dbReference>
<dbReference type="EC" id="2.6.1.9" evidence="10"/>
<keyword evidence="7 10" id="KW-0663">Pyridoxal phosphate</keyword>
<dbReference type="InterPro" id="IPR015422">
    <property type="entry name" value="PyrdxlP-dep_Trfase_small"/>
</dbReference>
<dbReference type="Gene3D" id="3.90.1150.10">
    <property type="entry name" value="Aspartate Aminotransferase, domain 1"/>
    <property type="match status" value="1"/>
</dbReference>
<comment type="similarity">
    <text evidence="3 10">Belongs to the class-II pyridoxal-phosphate-dependent aminotransferase family. Histidinol-phosphate aminotransferase subfamily.</text>
</comment>
<organism evidence="12 13">
    <name type="scientific">Methanobrevibacter smithii</name>
    <dbReference type="NCBI Taxonomy" id="2173"/>
    <lineage>
        <taxon>Archaea</taxon>
        <taxon>Methanobacteriati</taxon>
        <taxon>Methanobacteriota</taxon>
        <taxon>Methanomada group</taxon>
        <taxon>Methanobacteria</taxon>
        <taxon>Methanobacteriales</taxon>
        <taxon>Methanobacteriaceae</taxon>
        <taxon>Methanobrevibacter</taxon>
    </lineage>
</organism>
<dbReference type="EMBL" id="CP017803">
    <property type="protein sequence ID" value="ATZ59049.1"/>
    <property type="molecule type" value="Genomic_DNA"/>
</dbReference>
<dbReference type="InterPro" id="IPR015421">
    <property type="entry name" value="PyrdxlP-dep_Trfase_major"/>
</dbReference>
<comment type="pathway">
    <text evidence="2 10">Amino-acid biosynthesis; L-histidine biosynthesis; L-histidine from 5-phospho-alpha-D-ribose 1-diphosphate: step 7/9.</text>
</comment>
<evidence type="ECO:0000256" key="5">
    <source>
        <dbReference type="ARBA" id="ARBA00022605"/>
    </source>
</evidence>
<dbReference type="PANTHER" id="PTHR43643">
    <property type="entry name" value="HISTIDINOL-PHOSPHATE AMINOTRANSFERASE 2"/>
    <property type="match status" value="1"/>
</dbReference>
<dbReference type="AlphaFoldDB" id="A0A2H4U4M2"/>
<reference evidence="12 13" key="1">
    <citation type="submission" date="2016-10" db="EMBL/GenBank/DDBJ databases">
        <authorList>
            <person name="Varghese N."/>
        </authorList>
    </citation>
    <scope>NUCLEOTIDE SEQUENCE [LARGE SCALE GENOMIC DNA]</scope>
    <source>
        <strain evidence="12 13">KB11</strain>
    </source>
</reference>
<evidence type="ECO:0000256" key="4">
    <source>
        <dbReference type="ARBA" id="ARBA00022576"/>
    </source>
</evidence>
<sequence length="366" mass="41485">MKPRAIVSEMDSYVPGKSQDEIASEFNLNKDDIIKLGSNENPFGPSAKAIEAIGKECKNINRYPESVLNELQQELANYSGVKQSQVIIGGDGADEIIDVLAKTFIDEGDEFIVPLPSYMYYEYLLQQYGARPVYAKWNLEENKLDTDSILNSINDKTKMIFLCTPNNPTGTLIDEKDIRDIASGNPDVLIVVDEAYFEYAEVTNKDLINEFDNIFIIRTMSKVMGLAGMRMGYGLACSEIIEYMHRIKPVFSLTRLSYVAALNTLRDKNYIETSIEKGIESREYLYNELSKIDSLNVFPSKSNFMLIGIKDTGFTASEFAFELMKKGVIVRDCTSFKGLDEYWIRISICTLEEDKKFIDIVKEVLS</sequence>
<evidence type="ECO:0000313" key="13">
    <source>
        <dbReference type="Proteomes" id="UP000232133"/>
    </source>
</evidence>
<keyword evidence="5 10" id="KW-0028">Amino-acid biosynthesis</keyword>
<evidence type="ECO:0000313" key="12">
    <source>
        <dbReference type="EMBL" id="ATZ59049.1"/>
    </source>
</evidence>
<dbReference type="PANTHER" id="PTHR43643:SF6">
    <property type="entry name" value="HISTIDINOL-PHOSPHATE AMINOTRANSFERASE"/>
    <property type="match status" value="1"/>
</dbReference>
<evidence type="ECO:0000256" key="2">
    <source>
        <dbReference type="ARBA" id="ARBA00005011"/>
    </source>
</evidence>
<protein>
    <recommendedName>
        <fullName evidence="10">Histidinol-phosphate aminotransferase</fullName>
        <ecNumber evidence="10">2.6.1.9</ecNumber>
    </recommendedName>
    <alternativeName>
        <fullName evidence="10">Imidazole acetol-phosphate transaminase</fullName>
    </alternativeName>
</protein>
<dbReference type="UniPathway" id="UPA00031">
    <property type="reaction ID" value="UER00012"/>
</dbReference>
<dbReference type="GO" id="GO:0030170">
    <property type="term" value="F:pyridoxal phosphate binding"/>
    <property type="evidence" value="ECO:0007669"/>
    <property type="project" value="InterPro"/>
</dbReference>
<evidence type="ECO:0000256" key="8">
    <source>
        <dbReference type="ARBA" id="ARBA00023102"/>
    </source>
</evidence>
<dbReference type="GO" id="GO:0004400">
    <property type="term" value="F:histidinol-phosphate transaminase activity"/>
    <property type="evidence" value="ECO:0007669"/>
    <property type="project" value="UniProtKB-UniRule"/>
</dbReference>
<evidence type="ECO:0000259" key="11">
    <source>
        <dbReference type="Pfam" id="PF00155"/>
    </source>
</evidence>
<dbReference type="NCBIfam" id="TIGR01141">
    <property type="entry name" value="hisC"/>
    <property type="match status" value="1"/>
</dbReference>
<dbReference type="Pfam" id="PF00155">
    <property type="entry name" value="Aminotran_1_2"/>
    <property type="match status" value="1"/>
</dbReference>
<comment type="catalytic activity">
    <reaction evidence="9 10">
        <text>L-histidinol phosphate + 2-oxoglutarate = 3-(imidazol-4-yl)-2-oxopropyl phosphate + L-glutamate</text>
        <dbReference type="Rhea" id="RHEA:23744"/>
        <dbReference type="ChEBI" id="CHEBI:16810"/>
        <dbReference type="ChEBI" id="CHEBI:29985"/>
        <dbReference type="ChEBI" id="CHEBI:57766"/>
        <dbReference type="ChEBI" id="CHEBI:57980"/>
        <dbReference type="EC" id="2.6.1.9"/>
    </reaction>
</comment>
<dbReference type="Gene3D" id="3.40.640.10">
    <property type="entry name" value="Type I PLP-dependent aspartate aminotransferase-like (Major domain)"/>
    <property type="match status" value="1"/>
</dbReference>
<dbReference type="GeneID" id="71696325"/>
<keyword evidence="4 10" id="KW-0032">Aminotransferase</keyword>
<dbReference type="SUPFAM" id="SSF53383">
    <property type="entry name" value="PLP-dependent transferases"/>
    <property type="match status" value="1"/>
</dbReference>
<dbReference type="GO" id="GO:0000105">
    <property type="term" value="P:L-histidine biosynthetic process"/>
    <property type="evidence" value="ECO:0007669"/>
    <property type="project" value="UniProtKB-UniRule"/>
</dbReference>
<dbReference type="HAMAP" id="MF_01023">
    <property type="entry name" value="HisC_aminotrans_2"/>
    <property type="match status" value="1"/>
</dbReference>
<accession>A0A2H4U4M2</accession>
<comment type="cofactor">
    <cofactor evidence="1 10">
        <name>pyridoxal 5'-phosphate</name>
        <dbReference type="ChEBI" id="CHEBI:597326"/>
    </cofactor>
</comment>
<proteinExistence type="inferred from homology"/>
<dbReference type="CDD" id="cd00609">
    <property type="entry name" value="AAT_like"/>
    <property type="match status" value="1"/>
</dbReference>
<evidence type="ECO:0000256" key="9">
    <source>
        <dbReference type="ARBA" id="ARBA00047481"/>
    </source>
</evidence>
<feature type="domain" description="Aminotransferase class I/classII large" evidence="11">
    <location>
        <begin position="32"/>
        <end position="359"/>
    </location>
</feature>
<feature type="modified residue" description="N6-(pyridoxal phosphate)lysine" evidence="10">
    <location>
        <position position="222"/>
    </location>
</feature>
<dbReference type="InterPro" id="IPR004839">
    <property type="entry name" value="Aminotransferase_I/II_large"/>
</dbReference>
<dbReference type="RefSeq" id="WP_004032412.1">
    <property type="nucleotide sequence ID" value="NZ_AP025586.1"/>
</dbReference>
<evidence type="ECO:0000256" key="10">
    <source>
        <dbReference type="HAMAP-Rule" id="MF_01023"/>
    </source>
</evidence>
<keyword evidence="6 10" id="KW-0808">Transferase</keyword>
<dbReference type="InterPro" id="IPR015424">
    <property type="entry name" value="PyrdxlP-dep_Trfase"/>
</dbReference>
<evidence type="ECO:0000256" key="3">
    <source>
        <dbReference type="ARBA" id="ARBA00007970"/>
    </source>
</evidence>